<gene>
    <name evidence="1" type="ORF">LCI18_013765</name>
</gene>
<dbReference type="EMBL" id="CP090040">
    <property type="protein sequence ID" value="UPL02831.1"/>
    <property type="molecule type" value="Genomic_DNA"/>
</dbReference>
<keyword evidence="2" id="KW-1185">Reference proteome</keyword>
<protein>
    <submittedName>
        <fullName evidence="1">Uncharacterized protein</fullName>
    </submittedName>
</protein>
<accession>A0ACD3ZNM4</accession>
<organism evidence="1 2">
    <name type="scientific">Fusarium solani subsp. cucurbitae</name>
    <name type="common">Neocosmosporum cucurbitae</name>
    <dbReference type="NCBI Taxonomy" id="2747967"/>
    <lineage>
        <taxon>Eukaryota</taxon>
        <taxon>Fungi</taxon>
        <taxon>Dikarya</taxon>
        <taxon>Ascomycota</taxon>
        <taxon>Pezizomycotina</taxon>
        <taxon>Sordariomycetes</taxon>
        <taxon>Hypocreomycetidae</taxon>
        <taxon>Hypocreales</taxon>
        <taxon>Nectriaceae</taxon>
        <taxon>Fusarium</taxon>
        <taxon>Fusarium solani species complex</taxon>
    </lineage>
</organism>
<dbReference type="Proteomes" id="UP000830768">
    <property type="component" value="Chromosome 12"/>
</dbReference>
<proteinExistence type="predicted"/>
<evidence type="ECO:0000313" key="1">
    <source>
        <dbReference type="EMBL" id="UPL02831.1"/>
    </source>
</evidence>
<reference evidence="1" key="1">
    <citation type="submission" date="2021-11" db="EMBL/GenBank/DDBJ databases">
        <title>Fusarium solani-melongenae Genome sequencing and assembly.</title>
        <authorList>
            <person name="Xie S."/>
            <person name="Huang L."/>
            <person name="Zhang X."/>
        </authorList>
    </citation>
    <scope>NUCLEOTIDE SEQUENCE</scope>
    <source>
        <strain evidence="1">CRI 24-3</strain>
    </source>
</reference>
<sequence length="336" mass="35446">MSSLPKLTSLQNRVAIVTGAGGGLGKEYALLLASYGARVIVNDYGGSLDGQRGTISRAQAVVDEIRGKGGEAIADDHDISIQAEVQQLVQDAITAYGTVHIVVNNAGTAGQASSHDNVNVDSFRRTWEIAALGTILVISAVYPTMEKQGYGRIINTSSDSIFGMGAGGDGGYVSSKGATYGLTRELGRMSVRHGIKINGVLPSAASRMSDLSPLIKRITRQYFDTHLVADFVVALASEECPISGELFSVGGGRAARTTLATVPGHSGENTPEGYLANFDKVLGTTEDLFIPKDTLDQVSYAIRHATGIDLCSAVASRLPPLRSRLHQNTAPKRATR</sequence>
<name>A0ACD3ZNM4_FUSSC</name>
<evidence type="ECO:0000313" key="2">
    <source>
        <dbReference type="Proteomes" id="UP000830768"/>
    </source>
</evidence>